<dbReference type="EMBL" id="JBHRTA010000038">
    <property type="protein sequence ID" value="MFC3199452.1"/>
    <property type="molecule type" value="Genomic_DNA"/>
</dbReference>
<dbReference type="InterPro" id="IPR017853">
    <property type="entry name" value="GH"/>
</dbReference>
<dbReference type="Proteomes" id="UP001595526">
    <property type="component" value="Unassembled WGS sequence"/>
</dbReference>
<evidence type="ECO:0000313" key="3">
    <source>
        <dbReference type="EMBL" id="MFC3199452.1"/>
    </source>
</evidence>
<gene>
    <name evidence="3" type="ORF">ACFOET_17655</name>
</gene>
<dbReference type="SUPFAM" id="SSF51445">
    <property type="entry name" value="(Trans)glycosidases"/>
    <property type="match status" value="1"/>
</dbReference>
<dbReference type="Gene3D" id="3.20.20.80">
    <property type="entry name" value="Glycosidases"/>
    <property type="match status" value="1"/>
</dbReference>
<dbReference type="Pfam" id="PF13204">
    <property type="entry name" value="Apiosidase"/>
    <property type="match status" value="1"/>
</dbReference>
<feature type="domain" description="Putative collagen-binding" evidence="1">
    <location>
        <begin position="371"/>
        <end position="456"/>
    </location>
</feature>
<feature type="domain" description="Apiosidase-like catalytic" evidence="2">
    <location>
        <begin position="45"/>
        <end position="363"/>
    </location>
</feature>
<keyword evidence="4" id="KW-1185">Reference proteome</keyword>
<dbReference type="InterPro" id="IPR025277">
    <property type="entry name" value="Apiosidase-like_cat_dom"/>
</dbReference>
<dbReference type="GO" id="GO:0016787">
    <property type="term" value="F:hydrolase activity"/>
    <property type="evidence" value="ECO:0007669"/>
    <property type="project" value="UniProtKB-KW"/>
</dbReference>
<evidence type="ECO:0000259" key="1">
    <source>
        <dbReference type="Pfam" id="PF12904"/>
    </source>
</evidence>
<proteinExistence type="predicted"/>
<dbReference type="PANTHER" id="PTHR37836">
    <property type="entry name" value="LMO1036 PROTEIN"/>
    <property type="match status" value="1"/>
</dbReference>
<evidence type="ECO:0000313" key="4">
    <source>
        <dbReference type="Proteomes" id="UP001595526"/>
    </source>
</evidence>
<comment type="caution">
    <text evidence="3">The sequence shown here is derived from an EMBL/GenBank/DDBJ whole genome shotgun (WGS) entry which is preliminary data.</text>
</comment>
<accession>A0ABV7JVZ4</accession>
<dbReference type="InterPro" id="IPR024749">
    <property type="entry name" value="Collagen-bd_put"/>
</dbReference>
<reference evidence="4" key="1">
    <citation type="journal article" date="2019" name="Int. J. Syst. Evol. Microbiol.">
        <title>The Global Catalogue of Microorganisms (GCM) 10K type strain sequencing project: providing services to taxonomists for standard genome sequencing and annotation.</title>
        <authorList>
            <consortium name="The Broad Institute Genomics Platform"/>
            <consortium name="The Broad Institute Genome Sequencing Center for Infectious Disease"/>
            <person name="Wu L."/>
            <person name="Ma J."/>
        </authorList>
    </citation>
    <scope>NUCLEOTIDE SEQUENCE [LARGE SCALE GENOMIC DNA]</scope>
    <source>
        <strain evidence="4">KCTC 52416</strain>
    </source>
</reference>
<dbReference type="RefSeq" id="WP_379025063.1">
    <property type="nucleotide sequence ID" value="NZ_JBHRTA010000038.1"/>
</dbReference>
<dbReference type="PANTHER" id="PTHR37836:SF3">
    <property type="entry name" value="ENDOGLUCANASE"/>
    <property type="match status" value="1"/>
</dbReference>
<name>A0ABV7JVZ4_9SPHI</name>
<evidence type="ECO:0000259" key="2">
    <source>
        <dbReference type="Pfam" id="PF13204"/>
    </source>
</evidence>
<dbReference type="Pfam" id="PF12904">
    <property type="entry name" value="Collagen_bind_2"/>
    <property type="match status" value="1"/>
</dbReference>
<protein>
    <submittedName>
        <fullName evidence="3">Glycoside hydrolase family 140 protein</fullName>
    </submittedName>
</protein>
<organism evidence="3 4">
    <name type="scientific">Parapedobacter deserti</name>
    <dbReference type="NCBI Taxonomy" id="1912957"/>
    <lineage>
        <taxon>Bacteria</taxon>
        <taxon>Pseudomonadati</taxon>
        <taxon>Bacteroidota</taxon>
        <taxon>Sphingobacteriia</taxon>
        <taxon>Sphingobacteriales</taxon>
        <taxon>Sphingobacteriaceae</taxon>
        <taxon>Parapedobacter</taxon>
    </lineage>
</organism>
<keyword evidence="3" id="KW-0378">Hydrolase</keyword>
<sequence length="462" mass="52961">MMTKKTFFAQLLLIALVPYGHTQEVKWNGPSVDFSHGKLMVDGSNRHLMFEDGTPFLYFGDTAWELFHRLDKAHTETYLENRREKGFTVIQAVVLAELDGLNTPTPAGLTPLKDNNPTLPNEPYFEHVDWVVQKAQEKGLFIGMLPTWGDKVDKQWGVDPEIFDKKNAFAYGEYLGERYRTSPNVIWIIGGDRSGGGKNYEIWDAMARGIKSVDNVHLMTFHPLGERSSAEWFHGTDWLDFNMVQTGHAQRSFAIYKRLFLPDYHRTPTKPIMDGEPRYENHPVNWAPDVFGWFDDADVRQTLYWSILSGGFGYTYGCHSIWQMRDETKDPVGLARSTWYEDLDLPGAWDIIHARNLLSSRPASELQPFPEFIKNTYVPETDWIVAAQGKDYVLVYIPTGWAAELDLSLCGANELDAYWYDPRTGDRQQAGRFVGKGITKFSPPTRGRGNDWILELEKSPHF</sequence>